<evidence type="ECO:0000256" key="4">
    <source>
        <dbReference type="ARBA" id="ARBA00023015"/>
    </source>
</evidence>
<evidence type="ECO:0000256" key="6">
    <source>
        <dbReference type="ARBA" id="ARBA00023163"/>
    </source>
</evidence>
<dbReference type="PANTHER" id="PTHR30455:SF2">
    <property type="entry name" value="TRANSCRIPTIONAL REPRESSOR NRDR"/>
    <property type="match status" value="1"/>
</dbReference>
<dbReference type="EMBL" id="MHCX01000029">
    <property type="protein sequence ID" value="OGY29345.1"/>
    <property type="molecule type" value="Genomic_DNA"/>
</dbReference>
<keyword evidence="2 7" id="KW-0547">Nucleotide-binding</keyword>
<accession>A0A1G1WNN3</accession>
<gene>
    <name evidence="7" type="primary">nrdR</name>
    <name evidence="9" type="ORF">A3J50_02560</name>
</gene>
<organism evidence="9 10">
    <name type="scientific">Candidatus Woykebacteria bacterium RIFCSPHIGHO2_02_FULL_43_16b</name>
    <dbReference type="NCBI Taxonomy" id="1802601"/>
    <lineage>
        <taxon>Bacteria</taxon>
        <taxon>Candidatus Woykeibacteriota</taxon>
    </lineage>
</organism>
<feature type="zinc finger region" evidence="7">
    <location>
        <begin position="3"/>
        <end position="34"/>
    </location>
</feature>
<dbReference type="GO" id="GO:0008270">
    <property type="term" value="F:zinc ion binding"/>
    <property type="evidence" value="ECO:0007669"/>
    <property type="project" value="UniProtKB-UniRule"/>
</dbReference>
<evidence type="ECO:0000256" key="2">
    <source>
        <dbReference type="ARBA" id="ARBA00022741"/>
    </source>
</evidence>
<dbReference type="PANTHER" id="PTHR30455">
    <property type="entry name" value="TRANSCRIPTIONAL REPRESSOR NRDR"/>
    <property type="match status" value="1"/>
</dbReference>
<proteinExistence type="inferred from homology"/>
<evidence type="ECO:0000256" key="7">
    <source>
        <dbReference type="HAMAP-Rule" id="MF_00440"/>
    </source>
</evidence>
<keyword evidence="7" id="KW-0862">Zinc</keyword>
<reference evidence="9 10" key="1">
    <citation type="journal article" date="2016" name="Nat. Commun.">
        <title>Thousands of microbial genomes shed light on interconnected biogeochemical processes in an aquifer system.</title>
        <authorList>
            <person name="Anantharaman K."/>
            <person name="Brown C.T."/>
            <person name="Hug L.A."/>
            <person name="Sharon I."/>
            <person name="Castelle C.J."/>
            <person name="Probst A.J."/>
            <person name="Thomas B.C."/>
            <person name="Singh A."/>
            <person name="Wilkins M.J."/>
            <person name="Karaoz U."/>
            <person name="Brodie E.L."/>
            <person name="Williams K.H."/>
            <person name="Hubbard S.S."/>
            <person name="Banfield J.F."/>
        </authorList>
    </citation>
    <scope>NUCLEOTIDE SEQUENCE [LARGE SCALE GENOMIC DNA]</scope>
</reference>
<evidence type="ECO:0000256" key="5">
    <source>
        <dbReference type="ARBA" id="ARBA00023125"/>
    </source>
</evidence>
<evidence type="ECO:0000313" key="9">
    <source>
        <dbReference type="EMBL" id="OGY29345.1"/>
    </source>
</evidence>
<dbReference type="NCBIfam" id="TIGR00244">
    <property type="entry name" value="transcriptional regulator NrdR"/>
    <property type="match status" value="1"/>
</dbReference>
<sequence length="152" mass="17882">MKCPYCSNLETSVLDSRDSEDLATIRRRRECAKCTKRFTTYERTENIDLIVLKKDGRRENFDRAKVLNGILKACEKRPVSRDLIDQTVNKIELELRNLDTTEIPSQKIGDLVMRRLKSIDKVAYIRFASIYRQFADLESFEKELRTLSKKRS</sequence>
<name>A0A1G1WNN3_9BACT</name>
<comment type="cofactor">
    <cofactor evidence="7">
        <name>Zn(2+)</name>
        <dbReference type="ChEBI" id="CHEBI:29105"/>
    </cofactor>
    <text evidence="7">Binds 1 zinc ion.</text>
</comment>
<comment type="function">
    <text evidence="7">Negatively regulates transcription of bacterial ribonucleotide reductase nrd genes and operons by binding to NrdR-boxes.</text>
</comment>
<dbReference type="HAMAP" id="MF_00440">
    <property type="entry name" value="NrdR"/>
    <property type="match status" value="1"/>
</dbReference>
<feature type="domain" description="ATP-cone" evidence="8">
    <location>
        <begin position="49"/>
        <end position="139"/>
    </location>
</feature>
<dbReference type="Proteomes" id="UP000177821">
    <property type="component" value="Unassembled WGS sequence"/>
</dbReference>
<dbReference type="PROSITE" id="PS51161">
    <property type="entry name" value="ATP_CONE"/>
    <property type="match status" value="1"/>
</dbReference>
<keyword evidence="1 7" id="KW-0678">Repressor</keyword>
<comment type="similarity">
    <text evidence="7">Belongs to the NrdR family.</text>
</comment>
<keyword evidence="5 7" id="KW-0238">DNA-binding</keyword>
<keyword evidence="4 7" id="KW-0805">Transcription regulation</keyword>
<dbReference type="InterPro" id="IPR005144">
    <property type="entry name" value="ATP-cone_dom"/>
</dbReference>
<dbReference type="Pfam" id="PF22811">
    <property type="entry name" value="Zn_ribbon_NrdR"/>
    <property type="match status" value="1"/>
</dbReference>
<evidence type="ECO:0000256" key="3">
    <source>
        <dbReference type="ARBA" id="ARBA00022840"/>
    </source>
</evidence>
<dbReference type="Pfam" id="PF03477">
    <property type="entry name" value="ATP-cone"/>
    <property type="match status" value="1"/>
</dbReference>
<dbReference type="GO" id="GO:0045892">
    <property type="term" value="P:negative regulation of DNA-templated transcription"/>
    <property type="evidence" value="ECO:0007669"/>
    <property type="project" value="UniProtKB-UniRule"/>
</dbReference>
<dbReference type="InterPro" id="IPR055173">
    <property type="entry name" value="NrdR-like_N"/>
</dbReference>
<comment type="caution">
    <text evidence="9">The sequence shown here is derived from an EMBL/GenBank/DDBJ whole genome shotgun (WGS) entry which is preliminary data.</text>
</comment>
<dbReference type="GO" id="GO:0003677">
    <property type="term" value="F:DNA binding"/>
    <property type="evidence" value="ECO:0007669"/>
    <property type="project" value="UniProtKB-KW"/>
</dbReference>
<evidence type="ECO:0000313" key="10">
    <source>
        <dbReference type="Proteomes" id="UP000177821"/>
    </source>
</evidence>
<protein>
    <recommendedName>
        <fullName evidence="7">Transcriptional repressor NrdR</fullName>
    </recommendedName>
</protein>
<evidence type="ECO:0000259" key="8">
    <source>
        <dbReference type="PROSITE" id="PS51161"/>
    </source>
</evidence>
<dbReference type="InterPro" id="IPR003796">
    <property type="entry name" value="RNR_NrdR-like"/>
</dbReference>
<keyword evidence="7" id="KW-0863">Zinc-finger</keyword>
<dbReference type="AlphaFoldDB" id="A0A1G1WNN3"/>
<keyword evidence="6 7" id="KW-0804">Transcription</keyword>
<keyword evidence="3 7" id="KW-0067">ATP-binding</keyword>
<dbReference type="GO" id="GO:0005524">
    <property type="term" value="F:ATP binding"/>
    <property type="evidence" value="ECO:0007669"/>
    <property type="project" value="UniProtKB-UniRule"/>
</dbReference>
<evidence type="ECO:0000256" key="1">
    <source>
        <dbReference type="ARBA" id="ARBA00022491"/>
    </source>
</evidence>
<keyword evidence="7" id="KW-0479">Metal-binding</keyword>